<name>A0A382G3D4_9ZZZZ</name>
<evidence type="ECO:0000256" key="1">
    <source>
        <dbReference type="ARBA" id="ARBA00022801"/>
    </source>
</evidence>
<dbReference type="HAMAP" id="MF_01212">
    <property type="entry name" value="dGTPase_type2"/>
    <property type="match status" value="1"/>
</dbReference>
<evidence type="ECO:0000313" key="3">
    <source>
        <dbReference type="EMBL" id="SVB69114.1"/>
    </source>
</evidence>
<dbReference type="NCBIfam" id="NF002326">
    <property type="entry name" value="PRK01286.1-1"/>
    <property type="match status" value="1"/>
</dbReference>
<dbReference type="InterPro" id="IPR050135">
    <property type="entry name" value="dGTPase-like"/>
</dbReference>
<organism evidence="3">
    <name type="scientific">marine metagenome</name>
    <dbReference type="NCBI Taxonomy" id="408172"/>
    <lineage>
        <taxon>unclassified sequences</taxon>
        <taxon>metagenomes</taxon>
        <taxon>ecological metagenomes</taxon>
    </lineage>
</organism>
<dbReference type="NCBIfam" id="NF002328">
    <property type="entry name" value="PRK01286.1-3"/>
    <property type="match status" value="1"/>
</dbReference>
<dbReference type="CDD" id="cd00077">
    <property type="entry name" value="HDc"/>
    <property type="match status" value="1"/>
</dbReference>
<protein>
    <recommendedName>
        <fullName evidence="2">HD domain-containing protein</fullName>
    </recommendedName>
</protein>
<dbReference type="Gene3D" id="1.10.3210.10">
    <property type="entry name" value="Hypothetical protein af1432"/>
    <property type="match status" value="1"/>
</dbReference>
<dbReference type="SMART" id="SM00471">
    <property type="entry name" value="HDc"/>
    <property type="match status" value="1"/>
</dbReference>
<proteinExistence type="inferred from homology"/>
<dbReference type="GO" id="GO:0008832">
    <property type="term" value="F:dGTPase activity"/>
    <property type="evidence" value="ECO:0007669"/>
    <property type="project" value="TreeGrafter"/>
</dbReference>
<feature type="domain" description="HD" evidence="2">
    <location>
        <begin position="66"/>
        <end position="201"/>
    </location>
</feature>
<reference evidence="3" key="1">
    <citation type="submission" date="2018-05" db="EMBL/GenBank/DDBJ databases">
        <authorList>
            <person name="Lanie J.A."/>
            <person name="Ng W.-L."/>
            <person name="Kazmierczak K.M."/>
            <person name="Andrzejewski T.M."/>
            <person name="Davidsen T.M."/>
            <person name="Wayne K.J."/>
            <person name="Tettelin H."/>
            <person name="Glass J.I."/>
            <person name="Rusch D."/>
            <person name="Podicherti R."/>
            <person name="Tsui H.-C.T."/>
            <person name="Winkler M.E."/>
        </authorList>
    </citation>
    <scope>NUCLEOTIDE SEQUENCE</scope>
</reference>
<dbReference type="GO" id="GO:0006203">
    <property type="term" value="P:dGTP catabolic process"/>
    <property type="evidence" value="ECO:0007669"/>
    <property type="project" value="TreeGrafter"/>
</dbReference>
<dbReference type="InterPro" id="IPR006261">
    <property type="entry name" value="dGTPase"/>
</dbReference>
<accession>A0A382G3D4</accession>
<sequence length="355" mass="40333">MDDGRLARYGSQAEKTRGRLFPEKASHTRSVFQRDRDRIVHSTAFRRLEHKTQVFVHHEGDHYRSRLTHSLEVAQIARSISRELRLNEDLAEALSLAHDLGHTPFGHAGEDALDEVMAEYGGFDHNAHTLRIVTKLERRYGDFDGLNLSWETLEGIVKHNGPLGDPFWEIAAFNEEYDLELGTYAGPEAQVASLADDIAYNNHDMDDAMRGGLITLDDLSNIPLVGPILGEIHVRYPDIGPGRTAYEVVRRVIDCMVTDLVHETGNRVATLNPDSAQAVRELGAPLVAFSENMQTNHLILKQFLFDEVYRHPRVNRMSSKARRVVTDLFTFFNKEPECLPLKWRERTDAPETLKT</sequence>
<dbReference type="Pfam" id="PF01966">
    <property type="entry name" value="HD"/>
    <property type="match status" value="1"/>
</dbReference>
<dbReference type="Pfam" id="PF13286">
    <property type="entry name" value="HD_assoc"/>
    <property type="match status" value="1"/>
</dbReference>
<gene>
    <name evidence="3" type="ORF">METZ01_LOCUS221968</name>
</gene>
<dbReference type="NCBIfam" id="TIGR01353">
    <property type="entry name" value="dGTP_triPase"/>
    <property type="match status" value="1"/>
</dbReference>
<dbReference type="InterPro" id="IPR003607">
    <property type="entry name" value="HD/PDEase_dom"/>
</dbReference>
<dbReference type="EMBL" id="UINC01053057">
    <property type="protein sequence ID" value="SVB69114.1"/>
    <property type="molecule type" value="Genomic_DNA"/>
</dbReference>
<keyword evidence="1" id="KW-0378">Hydrolase</keyword>
<dbReference type="PANTHER" id="PTHR11373">
    <property type="entry name" value="DEOXYNUCLEOSIDE TRIPHOSPHATE TRIPHOSPHOHYDROLASE"/>
    <property type="match status" value="1"/>
</dbReference>
<dbReference type="InterPro" id="IPR023023">
    <property type="entry name" value="dNTPase_2"/>
</dbReference>
<dbReference type="InterPro" id="IPR006674">
    <property type="entry name" value="HD_domain"/>
</dbReference>
<dbReference type="AlphaFoldDB" id="A0A382G3D4"/>
<dbReference type="PANTHER" id="PTHR11373:SF43">
    <property type="entry name" value="DEOXYGUANOSINETRIPHOSPHATE TRIPHOSPHOHYDROLASE-LIKE PROTEIN"/>
    <property type="match status" value="1"/>
</dbReference>
<dbReference type="InterPro" id="IPR026875">
    <property type="entry name" value="PHydrolase_assoc_dom"/>
</dbReference>
<dbReference type="SUPFAM" id="SSF109604">
    <property type="entry name" value="HD-domain/PDEase-like"/>
    <property type="match status" value="1"/>
</dbReference>
<feature type="non-terminal residue" evidence="3">
    <location>
        <position position="355"/>
    </location>
</feature>
<dbReference type="PROSITE" id="PS51831">
    <property type="entry name" value="HD"/>
    <property type="match status" value="1"/>
</dbReference>
<evidence type="ECO:0000259" key="2">
    <source>
        <dbReference type="PROSITE" id="PS51831"/>
    </source>
</evidence>